<comment type="caution">
    <text evidence="3">The sequence shown here is derived from an EMBL/GenBank/DDBJ whole genome shotgun (WGS) entry which is preliminary data.</text>
</comment>
<dbReference type="InterPro" id="IPR011856">
    <property type="entry name" value="tRNA_endonuc-like_dom_sf"/>
</dbReference>
<evidence type="ECO:0000313" key="4">
    <source>
        <dbReference type="Proteomes" id="UP000824074"/>
    </source>
</evidence>
<accession>A0A9D1IQ24</accession>
<name>A0A9D1IQ24_9FIRM</name>
<dbReference type="PANTHER" id="PTHR30547">
    <property type="entry name" value="UNCHARACTERIZED PROTEIN YHCG-RELATED"/>
    <property type="match status" value="1"/>
</dbReference>
<evidence type="ECO:0000259" key="2">
    <source>
        <dbReference type="Pfam" id="PF17761"/>
    </source>
</evidence>
<organism evidence="3 4">
    <name type="scientific">Candidatus Aphodocola excrementigallinarum</name>
    <dbReference type="NCBI Taxonomy" id="2840670"/>
    <lineage>
        <taxon>Bacteria</taxon>
        <taxon>Bacillati</taxon>
        <taxon>Bacillota</taxon>
        <taxon>Bacilli</taxon>
        <taxon>Candidatus Aphodocola</taxon>
    </lineage>
</organism>
<dbReference type="PANTHER" id="PTHR30547:SF5">
    <property type="entry name" value="NUCLEASE YHCG-RELATED"/>
    <property type="match status" value="1"/>
</dbReference>
<dbReference type="Gene3D" id="3.40.1350.10">
    <property type="match status" value="1"/>
</dbReference>
<dbReference type="GO" id="GO:0003676">
    <property type="term" value="F:nucleic acid binding"/>
    <property type="evidence" value="ECO:0007669"/>
    <property type="project" value="InterPro"/>
</dbReference>
<reference evidence="3" key="2">
    <citation type="journal article" date="2021" name="PeerJ">
        <title>Extensive microbial diversity within the chicken gut microbiome revealed by metagenomics and culture.</title>
        <authorList>
            <person name="Gilroy R."/>
            <person name="Ravi A."/>
            <person name="Getino M."/>
            <person name="Pursley I."/>
            <person name="Horton D.L."/>
            <person name="Alikhan N.F."/>
            <person name="Baker D."/>
            <person name="Gharbi K."/>
            <person name="Hall N."/>
            <person name="Watson M."/>
            <person name="Adriaenssens E.M."/>
            <person name="Foster-Nyarko E."/>
            <person name="Jarju S."/>
            <person name="Secka A."/>
            <person name="Antonio M."/>
            <person name="Oren A."/>
            <person name="Chaudhuri R.R."/>
            <person name="La Ragione R."/>
            <person name="Hildebrand F."/>
            <person name="Pallen M.J."/>
        </authorList>
    </citation>
    <scope>NUCLEOTIDE SEQUENCE</scope>
    <source>
        <strain evidence="3">CHK193-30670</strain>
    </source>
</reference>
<dbReference type="Pfam" id="PF17761">
    <property type="entry name" value="DUF1016_N"/>
    <property type="match status" value="1"/>
</dbReference>
<sequence>MNYYNEIKNELINNEVYKKVKDYSKNRSDLMTYYNIGKLLSKAGKNYGEGIIKSYSNKLTMELGKGYNTSSLKRMRQFYIMVQKGATVWHQLSWSHYKILITLDSIDKINYYAKISSDNLYSVRQLQERIKSKEYERLDDKTKAMLIKKEEPKTEDLIKNPILIKNTYDTNNITEKMLGQLILEQLPFFLEELGLGFSFIKNEYKIKIGDRYYYIDFLLYNIKDNRYVVLELKNAELKKEYFGQIKTYMNYIDKNVKTPDQNPTLGIILCKEDNKFIFEYVTGDNVIDREYALV</sequence>
<dbReference type="InterPro" id="IPR041527">
    <property type="entry name" value="YhcG_N"/>
</dbReference>
<evidence type="ECO:0000259" key="1">
    <source>
        <dbReference type="Pfam" id="PF06250"/>
    </source>
</evidence>
<dbReference type="InterPro" id="IPR053148">
    <property type="entry name" value="PD-DEXK-like_domain"/>
</dbReference>
<feature type="domain" description="YhcG PDDEXK nuclease" evidence="1">
    <location>
        <begin position="157"/>
        <end position="283"/>
    </location>
</feature>
<proteinExistence type="predicted"/>
<reference evidence="3" key="1">
    <citation type="submission" date="2020-10" db="EMBL/GenBank/DDBJ databases">
        <authorList>
            <person name="Gilroy R."/>
        </authorList>
    </citation>
    <scope>NUCLEOTIDE SEQUENCE</scope>
    <source>
        <strain evidence="3">CHK193-30670</strain>
    </source>
</reference>
<dbReference type="EMBL" id="DVMT01000051">
    <property type="protein sequence ID" value="HIU40641.1"/>
    <property type="molecule type" value="Genomic_DNA"/>
</dbReference>
<feature type="domain" description="YhcG N-terminal" evidence="2">
    <location>
        <begin position="26"/>
        <end position="137"/>
    </location>
</feature>
<dbReference type="AlphaFoldDB" id="A0A9D1IQ24"/>
<dbReference type="Pfam" id="PF06250">
    <property type="entry name" value="YhcG_C"/>
    <property type="match status" value="1"/>
</dbReference>
<gene>
    <name evidence="3" type="ORF">IAB68_05015</name>
</gene>
<protein>
    <submittedName>
        <fullName evidence="3">DUF1016 family protein</fullName>
    </submittedName>
</protein>
<dbReference type="Proteomes" id="UP000824074">
    <property type="component" value="Unassembled WGS sequence"/>
</dbReference>
<dbReference type="InterPro" id="IPR009362">
    <property type="entry name" value="YhcG_C"/>
</dbReference>
<evidence type="ECO:0000313" key="3">
    <source>
        <dbReference type="EMBL" id="HIU40641.1"/>
    </source>
</evidence>